<dbReference type="InterPro" id="IPR010982">
    <property type="entry name" value="Lambda_DNA-bd_dom_sf"/>
</dbReference>
<gene>
    <name evidence="2" type="ordered locus">HCH_05056</name>
</gene>
<sequence length="265" mass="30076">MSAFGAKLRELREARRLSQLELSLEAEVSARHISFMETGRSKPSREMVLHMGRILGVDMATTNSLLTLAGYSQVFGERRLDAASMAPVRKALEQLMCSHMPYPAIVLDRHYNLIQANAAQLFLMQRLMAAGMAISETPNFMKVFLARDGLRSFVDDWELLACHMLQRVWREHTLEAGSAEDEAFVEELLSIEGIPSDWKRRNLESLDSLVINVNINLDGVKLRMFSSISSFGAPLDITVRDIRIEHFFLLDDATEAYWRTHCEGL</sequence>
<dbReference type="PANTHER" id="PTHR35010">
    <property type="entry name" value="BLL4672 PROTEIN-RELATED"/>
    <property type="match status" value="1"/>
</dbReference>
<evidence type="ECO:0000313" key="2">
    <source>
        <dbReference type="EMBL" id="ABC31739.1"/>
    </source>
</evidence>
<dbReference type="eggNOG" id="COG1396">
    <property type="taxonomic scope" value="Bacteria"/>
</dbReference>
<evidence type="ECO:0000313" key="3">
    <source>
        <dbReference type="Proteomes" id="UP000000238"/>
    </source>
</evidence>
<organism evidence="2 3">
    <name type="scientific">Hahella chejuensis (strain KCTC 2396)</name>
    <dbReference type="NCBI Taxonomy" id="349521"/>
    <lineage>
        <taxon>Bacteria</taxon>
        <taxon>Pseudomonadati</taxon>
        <taxon>Pseudomonadota</taxon>
        <taxon>Gammaproteobacteria</taxon>
        <taxon>Oceanospirillales</taxon>
        <taxon>Hahellaceae</taxon>
        <taxon>Hahella</taxon>
    </lineage>
</organism>
<dbReference type="SUPFAM" id="SSF47413">
    <property type="entry name" value="lambda repressor-like DNA-binding domains"/>
    <property type="match status" value="1"/>
</dbReference>
<dbReference type="Gene3D" id="3.30.450.180">
    <property type="match status" value="1"/>
</dbReference>
<keyword evidence="3" id="KW-1185">Reference proteome</keyword>
<reference evidence="2 3" key="1">
    <citation type="journal article" date="2005" name="Nucleic Acids Res.">
        <title>Genomic blueprint of Hahella chejuensis, a marine microbe producing an algicidal agent.</title>
        <authorList>
            <person name="Jeong H."/>
            <person name="Yim J.H."/>
            <person name="Lee C."/>
            <person name="Choi S.-H."/>
            <person name="Park Y.K."/>
            <person name="Yoon S.H."/>
            <person name="Hur C.-G."/>
            <person name="Kang H.-Y."/>
            <person name="Kim D."/>
            <person name="Lee H.H."/>
            <person name="Park K.H."/>
            <person name="Park S.-H."/>
            <person name="Park H.-S."/>
            <person name="Lee H.K."/>
            <person name="Oh T.K."/>
            <person name="Kim J.F."/>
        </authorList>
    </citation>
    <scope>NUCLEOTIDE SEQUENCE [LARGE SCALE GENOMIC DNA]</scope>
    <source>
        <strain evidence="2 3">KCTC 2396</strain>
    </source>
</reference>
<feature type="domain" description="HTH cro/C1-type" evidence="1">
    <location>
        <begin position="8"/>
        <end position="62"/>
    </location>
</feature>
<dbReference type="EMBL" id="CP000155">
    <property type="protein sequence ID" value="ABC31739.1"/>
    <property type="molecule type" value="Genomic_DNA"/>
</dbReference>
<dbReference type="InterPro" id="IPR001387">
    <property type="entry name" value="Cro/C1-type_HTH"/>
</dbReference>
<dbReference type="OrthoDB" id="2959414at2"/>
<name>Q2SC85_HAHCH</name>
<dbReference type="SMART" id="SM00530">
    <property type="entry name" value="HTH_XRE"/>
    <property type="match status" value="1"/>
</dbReference>
<dbReference type="PANTHER" id="PTHR35010:SF4">
    <property type="entry name" value="BLL5781 PROTEIN"/>
    <property type="match status" value="1"/>
</dbReference>
<dbReference type="CDD" id="cd00093">
    <property type="entry name" value="HTH_XRE"/>
    <property type="match status" value="1"/>
</dbReference>
<protein>
    <submittedName>
        <fullName evidence="2">Predicted transcriptional regulator</fullName>
    </submittedName>
</protein>
<evidence type="ECO:0000259" key="1">
    <source>
        <dbReference type="PROSITE" id="PS50943"/>
    </source>
</evidence>
<dbReference type="PROSITE" id="PS50943">
    <property type="entry name" value="HTH_CROC1"/>
    <property type="match status" value="1"/>
</dbReference>
<proteinExistence type="predicted"/>
<dbReference type="GO" id="GO:0003677">
    <property type="term" value="F:DNA binding"/>
    <property type="evidence" value="ECO:0007669"/>
    <property type="project" value="InterPro"/>
</dbReference>
<dbReference type="Pfam" id="PF13560">
    <property type="entry name" value="HTH_31"/>
    <property type="match status" value="1"/>
</dbReference>
<accession>Q2SC85</accession>
<dbReference type="AlphaFoldDB" id="Q2SC85"/>
<dbReference type="Pfam" id="PF17765">
    <property type="entry name" value="MLTR_LBD"/>
    <property type="match status" value="1"/>
</dbReference>
<dbReference type="Gene3D" id="1.10.260.40">
    <property type="entry name" value="lambda repressor-like DNA-binding domains"/>
    <property type="match status" value="1"/>
</dbReference>
<dbReference type="HOGENOM" id="CLU_083309_0_0_6"/>
<dbReference type="Proteomes" id="UP000000238">
    <property type="component" value="Chromosome"/>
</dbReference>
<dbReference type="KEGG" id="hch:HCH_05056"/>
<dbReference type="RefSeq" id="WP_011398804.1">
    <property type="nucleotide sequence ID" value="NC_007645.1"/>
</dbReference>
<dbReference type="STRING" id="349521.HCH_05056"/>
<dbReference type="InterPro" id="IPR041413">
    <property type="entry name" value="MLTR_LBD"/>
</dbReference>